<dbReference type="OrthoDB" id="660555at2759"/>
<evidence type="ECO:0000256" key="3">
    <source>
        <dbReference type="PROSITE-ProRule" id="PRU00023"/>
    </source>
</evidence>
<dbReference type="Gene3D" id="1.25.40.20">
    <property type="entry name" value="Ankyrin repeat-containing domain"/>
    <property type="match status" value="1"/>
</dbReference>
<dbReference type="PANTHER" id="PTHR24198:SF165">
    <property type="entry name" value="ANKYRIN REPEAT-CONTAINING PROTEIN-RELATED"/>
    <property type="match status" value="1"/>
</dbReference>
<keyword evidence="1" id="KW-0677">Repeat</keyword>
<dbReference type="Proteomes" id="UP000789595">
    <property type="component" value="Unassembled WGS sequence"/>
</dbReference>
<proteinExistence type="predicted"/>
<dbReference type="PROSITE" id="PS50088">
    <property type="entry name" value="ANK_REPEAT"/>
    <property type="match status" value="1"/>
</dbReference>
<evidence type="ECO:0000313" key="6">
    <source>
        <dbReference type="Proteomes" id="UP000789595"/>
    </source>
</evidence>
<dbReference type="SUPFAM" id="SSF48403">
    <property type="entry name" value="Ankyrin repeat"/>
    <property type="match status" value="1"/>
</dbReference>
<protein>
    <recommendedName>
        <fullName evidence="7">SAM domain-containing protein</fullName>
    </recommendedName>
</protein>
<feature type="region of interest" description="Disordered" evidence="4">
    <location>
        <begin position="237"/>
        <end position="282"/>
    </location>
</feature>
<dbReference type="SMART" id="SM00248">
    <property type="entry name" value="ANK"/>
    <property type="match status" value="3"/>
</dbReference>
<dbReference type="AlphaFoldDB" id="A0A8J2SH48"/>
<keyword evidence="6" id="KW-1185">Reference proteome</keyword>
<evidence type="ECO:0000313" key="5">
    <source>
        <dbReference type="EMBL" id="CAH0372388.1"/>
    </source>
</evidence>
<organism evidence="5 6">
    <name type="scientific">Pelagomonas calceolata</name>
    <dbReference type="NCBI Taxonomy" id="35677"/>
    <lineage>
        <taxon>Eukaryota</taxon>
        <taxon>Sar</taxon>
        <taxon>Stramenopiles</taxon>
        <taxon>Ochrophyta</taxon>
        <taxon>Pelagophyceae</taxon>
        <taxon>Pelagomonadales</taxon>
        <taxon>Pelagomonadaceae</taxon>
        <taxon>Pelagomonas</taxon>
    </lineage>
</organism>
<reference evidence="5" key="1">
    <citation type="submission" date="2021-11" db="EMBL/GenBank/DDBJ databases">
        <authorList>
            <consortium name="Genoscope - CEA"/>
            <person name="William W."/>
        </authorList>
    </citation>
    <scope>NUCLEOTIDE SEQUENCE</scope>
</reference>
<accession>A0A8J2SH48</accession>
<dbReference type="EMBL" id="CAKKNE010000003">
    <property type="protein sequence ID" value="CAH0372388.1"/>
    <property type="molecule type" value="Genomic_DNA"/>
</dbReference>
<dbReference type="InterPro" id="IPR036770">
    <property type="entry name" value="Ankyrin_rpt-contain_sf"/>
</dbReference>
<name>A0A8J2SH48_9STRA</name>
<dbReference type="Pfam" id="PF12796">
    <property type="entry name" value="Ank_2"/>
    <property type="match status" value="1"/>
</dbReference>
<gene>
    <name evidence="5" type="ORF">PECAL_3P23810</name>
</gene>
<evidence type="ECO:0000256" key="4">
    <source>
        <dbReference type="SAM" id="MobiDB-lite"/>
    </source>
</evidence>
<evidence type="ECO:0000256" key="2">
    <source>
        <dbReference type="ARBA" id="ARBA00023043"/>
    </source>
</evidence>
<keyword evidence="2 3" id="KW-0040">ANK repeat</keyword>
<evidence type="ECO:0000256" key="1">
    <source>
        <dbReference type="ARBA" id="ARBA00022737"/>
    </source>
</evidence>
<sequence length="282" mass="28779">MLQAPFPVNAARAGDLRAVTAWRQRCATTEANPVDARFPFDEWRPLQLACAEGDAAAVETILAAGAAVDAADLSRIAPCSTGLQVAARYGHAEVCAALVAAGARAAARDRLGFAALDYAAAHGHARAVAVLLDADAACACDRARAAALARRAGFAGVAATLDAAAARAASTRTDRDKLRRWVESIGCGAFFDRLLALGYDFALVAEQGLDAADVEALGIPADKPGLAKKLRTRHRFPFAGGSAASGGGSDEDDGASDDEGEDESGSDDDDESSGSGSGSEES</sequence>
<comment type="caution">
    <text evidence="5">The sequence shown here is derived from an EMBL/GenBank/DDBJ whole genome shotgun (WGS) entry which is preliminary data.</text>
</comment>
<dbReference type="PANTHER" id="PTHR24198">
    <property type="entry name" value="ANKYRIN REPEAT AND PROTEIN KINASE DOMAIN-CONTAINING PROTEIN"/>
    <property type="match status" value="1"/>
</dbReference>
<feature type="repeat" description="ANK" evidence="3">
    <location>
        <begin position="41"/>
        <end position="73"/>
    </location>
</feature>
<evidence type="ECO:0008006" key="7">
    <source>
        <dbReference type="Google" id="ProtNLM"/>
    </source>
</evidence>
<feature type="compositionally biased region" description="Acidic residues" evidence="4">
    <location>
        <begin position="249"/>
        <end position="272"/>
    </location>
</feature>
<dbReference type="InterPro" id="IPR002110">
    <property type="entry name" value="Ankyrin_rpt"/>
</dbReference>